<feature type="compositionally biased region" description="Polar residues" evidence="10">
    <location>
        <begin position="407"/>
        <end position="417"/>
    </location>
</feature>
<dbReference type="Pfam" id="PF00659">
    <property type="entry name" value="POLO_box"/>
    <property type="match status" value="2"/>
</dbReference>
<dbReference type="FunFam" id="3.30.200.20:FF:000091">
    <property type="entry name" value="Serine/threonine-protein kinase PLK"/>
    <property type="match status" value="1"/>
</dbReference>
<evidence type="ECO:0000256" key="2">
    <source>
        <dbReference type="ARBA" id="ARBA00022527"/>
    </source>
</evidence>
<evidence type="ECO:0000256" key="7">
    <source>
        <dbReference type="ARBA" id="ARBA00022840"/>
    </source>
</evidence>
<dbReference type="InterPro" id="IPR000959">
    <property type="entry name" value="POLO_box_dom"/>
</dbReference>
<dbReference type="InterPro" id="IPR011009">
    <property type="entry name" value="Kinase-like_dom_sf"/>
</dbReference>
<dbReference type="PROSITE" id="PS50011">
    <property type="entry name" value="PROTEIN_KINASE_DOM"/>
    <property type="match status" value="1"/>
</dbReference>
<evidence type="ECO:0000256" key="4">
    <source>
        <dbReference type="ARBA" id="ARBA00022737"/>
    </source>
</evidence>
<dbReference type="PROSITE" id="PS00107">
    <property type="entry name" value="PROTEIN_KINASE_ATP"/>
    <property type="match status" value="1"/>
</dbReference>
<keyword evidence="4" id="KW-0677">Repeat</keyword>
<keyword evidence="14" id="KW-1185">Reference proteome</keyword>
<protein>
    <recommendedName>
        <fullName evidence="9">Serine/threonine-protein kinase PLK</fullName>
        <ecNumber evidence="9">2.7.11.21</ecNumber>
    </recommendedName>
    <alternativeName>
        <fullName evidence="9">Polo-like kinase</fullName>
    </alternativeName>
</protein>
<comment type="caution">
    <text evidence="13">The sequence shown here is derived from an EMBL/GenBank/DDBJ whole genome shotgun (WGS) entry which is preliminary data.</text>
</comment>
<evidence type="ECO:0000256" key="3">
    <source>
        <dbReference type="ARBA" id="ARBA00022679"/>
    </source>
</evidence>
<comment type="similarity">
    <text evidence="9">Belongs to the protein kinase superfamily. Ser/Thr protein kinase family. CDC5/Polo subfamily.</text>
</comment>
<reference evidence="13" key="1">
    <citation type="submission" date="2021-09" db="EMBL/GenBank/DDBJ databases">
        <authorList>
            <consortium name="AG Swart"/>
            <person name="Singh M."/>
            <person name="Singh A."/>
            <person name="Seah K."/>
            <person name="Emmerich C."/>
        </authorList>
    </citation>
    <scope>NUCLEOTIDE SEQUENCE</scope>
    <source>
        <strain evidence="13">ATCC30299</strain>
    </source>
</reference>
<dbReference type="InterPro" id="IPR017441">
    <property type="entry name" value="Protein_kinase_ATP_BS"/>
</dbReference>
<dbReference type="InterPro" id="IPR033695">
    <property type="entry name" value="POLO_box_2"/>
</dbReference>
<keyword evidence="2 9" id="KW-0723">Serine/threonine-protein kinase</keyword>
<feature type="domain" description="Protein kinase" evidence="11">
    <location>
        <begin position="34"/>
        <end position="289"/>
    </location>
</feature>
<evidence type="ECO:0000259" key="11">
    <source>
        <dbReference type="PROSITE" id="PS50011"/>
    </source>
</evidence>
<dbReference type="GO" id="GO:0004674">
    <property type="term" value="F:protein serine/threonine kinase activity"/>
    <property type="evidence" value="ECO:0007669"/>
    <property type="project" value="UniProtKB-KW"/>
</dbReference>
<keyword evidence="5 8" id="KW-0547">Nucleotide-binding</keyword>
<dbReference type="EMBL" id="CAJZBQ010000003">
    <property type="protein sequence ID" value="CAG9310857.1"/>
    <property type="molecule type" value="Genomic_DNA"/>
</dbReference>
<dbReference type="AlphaFoldDB" id="A0AAU9IBH6"/>
<feature type="binding site" evidence="8">
    <location>
        <position position="63"/>
    </location>
    <ligand>
        <name>ATP</name>
        <dbReference type="ChEBI" id="CHEBI:30616"/>
    </ligand>
</feature>
<evidence type="ECO:0000256" key="8">
    <source>
        <dbReference type="PROSITE-ProRule" id="PRU10141"/>
    </source>
</evidence>
<evidence type="ECO:0000259" key="12">
    <source>
        <dbReference type="PROSITE" id="PS50078"/>
    </source>
</evidence>
<proteinExistence type="inferred from homology"/>
<dbReference type="SMART" id="SM00220">
    <property type="entry name" value="S_TKc"/>
    <property type="match status" value="1"/>
</dbReference>
<gene>
    <name evidence="13" type="ORF">BSTOLATCC_MIC2571</name>
</gene>
<evidence type="ECO:0000256" key="9">
    <source>
        <dbReference type="RuleBase" id="RU361162"/>
    </source>
</evidence>
<evidence type="ECO:0000256" key="5">
    <source>
        <dbReference type="ARBA" id="ARBA00022741"/>
    </source>
</evidence>
<feature type="compositionally biased region" description="Basic and acidic residues" evidence="10">
    <location>
        <begin position="366"/>
        <end position="375"/>
    </location>
</feature>
<sequence>MSWFARKKEVVTEDHQIIQERIIKINGDPGTKSYRKGKFLGKGGFARVYEFWCQESKQLTAGKILPKSALLKARARQKLMNEIKIHRSLHHTNIVGFDHYFEDGENIYILLELCTNQTLCEVMRRRKRITELEVQYYMLQLIKALQYLHAHKIIHRDIKLGNLFITDQMELKLGDFGLAAKIEFDGERKRTICGTPNYIAPEVIDGKQGHSYEVDIWSLGALMFTLLVGKAPFEAADLRATYKNIQKLVYTFPDHIPISKEAKTLISNILKIDPTTRPNLEQILASPFFTKNPIPKQLPASTLAVPPSNSFLQQFNIQIKPSRNSDEIILEHGAMTTRENCQKIINFEESETIRSRFNPTPLSTKGDWDAPRERLAATPTSLESGWDTPREKFSSTPTISERGCETPNPSERGSLTPRSHKKVAVASNYNGSSNDGGPNTWIKKWVDYSDKYGVGYMMNDYCIGVYFNDASKMIGIAKSSGFKYISKQSSVDEAVTSYTIQDFPKELHKKVALLQHFQKNLLINEKIGNAKGNEPLVYIKKWLGTNHAHVFRLSNNVVQVFFIDKTELILCNDGKTVIYVNKLKEKQSYQLSKIVDSGNNELSKRLRYTKEILKIMLQNQSPSQLPEDSLFN</sequence>
<feature type="domain" description="POLO box" evidence="12">
    <location>
        <begin position="441"/>
        <end position="523"/>
    </location>
</feature>
<dbReference type="Proteomes" id="UP001162131">
    <property type="component" value="Unassembled WGS sequence"/>
</dbReference>
<dbReference type="GO" id="GO:0005524">
    <property type="term" value="F:ATP binding"/>
    <property type="evidence" value="ECO:0007669"/>
    <property type="project" value="UniProtKB-UniRule"/>
</dbReference>
<evidence type="ECO:0000313" key="13">
    <source>
        <dbReference type="EMBL" id="CAG9310857.1"/>
    </source>
</evidence>
<dbReference type="PANTHER" id="PTHR24345">
    <property type="entry name" value="SERINE/THREONINE-PROTEIN KINASE PLK"/>
    <property type="match status" value="1"/>
</dbReference>
<evidence type="ECO:0000313" key="14">
    <source>
        <dbReference type="Proteomes" id="UP001162131"/>
    </source>
</evidence>
<feature type="region of interest" description="Disordered" evidence="10">
    <location>
        <begin position="356"/>
        <end position="419"/>
    </location>
</feature>
<dbReference type="InterPro" id="IPR000719">
    <property type="entry name" value="Prot_kinase_dom"/>
</dbReference>
<comment type="subunit">
    <text evidence="1">Monomer.</text>
</comment>
<dbReference type="Gene3D" id="3.30.1120.30">
    <property type="entry name" value="POLO box domain"/>
    <property type="match status" value="2"/>
</dbReference>
<dbReference type="InterPro" id="IPR036947">
    <property type="entry name" value="POLO_box_dom_sf"/>
</dbReference>
<dbReference type="InterPro" id="IPR033701">
    <property type="entry name" value="POLO_box_1"/>
</dbReference>
<comment type="catalytic activity">
    <reaction evidence="9">
        <text>L-threonyl-[protein] + ATP = O-phospho-L-threonyl-[protein] + ADP + H(+)</text>
        <dbReference type="Rhea" id="RHEA:46608"/>
        <dbReference type="Rhea" id="RHEA-COMP:11060"/>
        <dbReference type="Rhea" id="RHEA-COMP:11605"/>
        <dbReference type="ChEBI" id="CHEBI:15378"/>
        <dbReference type="ChEBI" id="CHEBI:30013"/>
        <dbReference type="ChEBI" id="CHEBI:30616"/>
        <dbReference type="ChEBI" id="CHEBI:61977"/>
        <dbReference type="ChEBI" id="CHEBI:456216"/>
        <dbReference type="EC" id="2.7.11.21"/>
    </reaction>
</comment>
<dbReference type="InterPro" id="IPR008271">
    <property type="entry name" value="Ser/Thr_kinase_AS"/>
</dbReference>
<dbReference type="CDD" id="cd14099">
    <property type="entry name" value="STKc_PLK"/>
    <property type="match status" value="1"/>
</dbReference>
<feature type="domain" description="POLO box" evidence="12">
    <location>
        <begin position="538"/>
        <end position="618"/>
    </location>
</feature>
<keyword evidence="6 9" id="KW-0418">Kinase</keyword>
<dbReference type="PANTHER" id="PTHR24345:SF0">
    <property type="entry name" value="CELL CYCLE SERINE_THREONINE-PROTEIN KINASE CDC5_MSD2"/>
    <property type="match status" value="1"/>
</dbReference>
<dbReference type="Gene3D" id="1.10.510.10">
    <property type="entry name" value="Transferase(Phosphotransferase) domain 1"/>
    <property type="match status" value="1"/>
</dbReference>
<dbReference type="Gene3D" id="3.30.200.20">
    <property type="entry name" value="Phosphorylase Kinase, domain 1"/>
    <property type="match status" value="1"/>
</dbReference>
<dbReference type="FunFam" id="1.10.510.10:FF:000571">
    <property type="entry name" value="Maternal embryonic leucine zipper kinase"/>
    <property type="match status" value="1"/>
</dbReference>
<evidence type="ECO:0000256" key="10">
    <source>
        <dbReference type="SAM" id="MobiDB-lite"/>
    </source>
</evidence>
<keyword evidence="3 9" id="KW-0808">Transferase</keyword>
<dbReference type="CDD" id="cd13117">
    <property type="entry name" value="POLO_box_2"/>
    <property type="match status" value="1"/>
</dbReference>
<dbReference type="Pfam" id="PF00069">
    <property type="entry name" value="Pkinase"/>
    <property type="match status" value="1"/>
</dbReference>
<dbReference type="EC" id="2.7.11.21" evidence="9"/>
<keyword evidence="7 8" id="KW-0067">ATP-binding</keyword>
<organism evidence="13 14">
    <name type="scientific">Blepharisma stoltei</name>
    <dbReference type="NCBI Taxonomy" id="1481888"/>
    <lineage>
        <taxon>Eukaryota</taxon>
        <taxon>Sar</taxon>
        <taxon>Alveolata</taxon>
        <taxon>Ciliophora</taxon>
        <taxon>Postciliodesmatophora</taxon>
        <taxon>Heterotrichea</taxon>
        <taxon>Heterotrichida</taxon>
        <taxon>Blepharismidae</taxon>
        <taxon>Blepharisma</taxon>
    </lineage>
</organism>
<evidence type="ECO:0000256" key="6">
    <source>
        <dbReference type="ARBA" id="ARBA00022777"/>
    </source>
</evidence>
<dbReference type="PROSITE" id="PS50078">
    <property type="entry name" value="POLO_BOX"/>
    <property type="match status" value="2"/>
</dbReference>
<dbReference type="CDD" id="cd13118">
    <property type="entry name" value="POLO_box_1"/>
    <property type="match status" value="1"/>
</dbReference>
<dbReference type="SUPFAM" id="SSF56112">
    <property type="entry name" value="Protein kinase-like (PK-like)"/>
    <property type="match status" value="1"/>
</dbReference>
<evidence type="ECO:0000256" key="1">
    <source>
        <dbReference type="ARBA" id="ARBA00011245"/>
    </source>
</evidence>
<dbReference type="GO" id="GO:0005634">
    <property type="term" value="C:nucleus"/>
    <property type="evidence" value="ECO:0007669"/>
    <property type="project" value="TreeGrafter"/>
</dbReference>
<name>A0AAU9IBH6_9CILI</name>
<accession>A0AAU9IBH6</accession>
<dbReference type="SUPFAM" id="SSF82615">
    <property type="entry name" value="Polo-box domain"/>
    <property type="match status" value="2"/>
</dbReference>
<dbReference type="PROSITE" id="PS00108">
    <property type="entry name" value="PROTEIN_KINASE_ST"/>
    <property type="match status" value="1"/>
</dbReference>